<dbReference type="KEGG" id="afx:JZ786_17385"/>
<evidence type="ECO:0000256" key="16">
    <source>
        <dbReference type="ARBA" id="ARBA00047594"/>
    </source>
</evidence>
<dbReference type="GO" id="GO:0071555">
    <property type="term" value="P:cell wall organization"/>
    <property type="evidence" value="ECO:0007669"/>
    <property type="project" value="UniProtKB-KW"/>
</dbReference>
<accession>A0A9X7VX96</accession>
<evidence type="ECO:0000256" key="14">
    <source>
        <dbReference type="ARBA" id="ARBA00032707"/>
    </source>
</evidence>
<dbReference type="GO" id="GO:0009252">
    <property type="term" value="P:peptidoglycan biosynthetic process"/>
    <property type="evidence" value="ECO:0007669"/>
    <property type="project" value="UniProtKB-KW"/>
</dbReference>
<reference evidence="18 19" key="1">
    <citation type="submission" date="2021-02" db="EMBL/GenBank/DDBJ databases">
        <title>Alicyclobacillus curvatus sp. nov. and Alicyclobacillus mengziensis sp. nov., two acidophilic bacteria isolated from acid mine drainage.</title>
        <authorList>
            <person name="Huang Y."/>
        </authorList>
    </citation>
    <scope>NUCLEOTIDE SEQUENCE [LARGE SCALE GENOMIC DNA]</scope>
    <source>
        <strain evidence="18 19">S30H14</strain>
    </source>
</reference>
<dbReference type="Proteomes" id="UP000663505">
    <property type="component" value="Chromosome"/>
</dbReference>
<dbReference type="EC" id="3.6.1.27" evidence="3 17"/>
<evidence type="ECO:0000256" key="11">
    <source>
        <dbReference type="ARBA" id="ARBA00023136"/>
    </source>
</evidence>
<evidence type="ECO:0000256" key="2">
    <source>
        <dbReference type="ARBA" id="ARBA00010621"/>
    </source>
</evidence>
<dbReference type="RefSeq" id="WP_206655629.1">
    <property type="nucleotide sequence ID" value="NZ_CP071182.1"/>
</dbReference>
<proteinExistence type="inferred from homology"/>
<dbReference type="GO" id="GO:0005886">
    <property type="term" value="C:plasma membrane"/>
    <property type="evidence" value="ECO:0007669"/>
    <property type="project" value="UniProtKB-SubCell"/>
</dbReference>
<sequence length="277" mass="30122">MSWVQTIVYAIVQGITELFPISSVGHAVILPYLAGWVNVSQNSQFLPFVVMLHLGTALALLIYFWRDWVRLIGALFQSGRAAEKRLLLLIIVATIPAAVVGKVFEHKFRALFPSALSAAIFLVVNGFILLLADRLRKRHYQTTSLSRVGYLQSFFIGLIQVFALIPGFSRSGITMTAGLAVGLSYEDAAQFSFLLATPVIAGAGILEVPKAIHSHATQILHFGLIGGLLTGILAFLSTLFLMRYFRGNLTNALRPFAVYCIVVGAVVAVMAGTGIHF</sequence>
<feature type="transmembrane region" description="Helical" evidence="17">
    <location>
        <begin position="110"/>
        <end position="132"/>
    </location>
</feature>
<feature type="transmembrane region" description="Helical" evidence="17">
    <location>
        <begin position="148"/>
        <end position="168"/>
    </location>
</feature>
<evidence type="ECO:0000256" key="3">
    <source>
        <dbReference type="ARBA" id="ARBA00012374"/>
    </source>
</evidence>
<keyword evidence="9 17" id="KW-0573">Peptidoglycan synthesis</keyword>
<dbReference type="AlphaFoldDB" id="A0A9X7VX96"/>
<keyword evidence="10 17" id="KW-1133">Transmembrane helix</keyword>
<name>A0A9X7VX96_9BACL</name>
<keyword evidence="6 17" id="KW-0812">Transmembrane</keyword>
<dbReference type="InterPro" id="IPR003824">
    <property type="entry name" value="UppP"/>
</dbReference>
<dbReference type="Pfam" id="PF02673">
    <property type="entry name" value="BacA"/>
    <property type="match status" value="1"/>
</dbReference>
<evidence type="ECO:0000256" key="15">
    <source>
        <dbReference type="ARBA" id="ARBA00032932"/>
    </source>
</evidence>
<evidence type="ECO:0000256" key="13">
    <source>
        <dbReference type="ARBA" id="ARBA00023316"/>
    </source>
</evidence>
<dbReference type="PANTHER" id="PTHR30622">
    <property type="entry name" value="UNDECAPRENYL-DIPHOSPHATASE"/>
    <property type="match status" value="1"/>
</dbReference>
<evidence type="ECO:0000256" key="17">
    <source>
        <dbReference type="HAMAP-Rule" id="MF_01006"/>
    </source>
</evidence>
<feature type="transmembrane region" description="Helical" evidence="17">
    <location>
        <begin position="86"/>
        <end position="104"/>
    </location>
</feature>
<evidence type="ECO:0000256" key="1">
    <source>
        <dbReference type="ARBA" id="ARBA00004651"/>
    </source>
</evidence>
<gene>
    <name evidence="17" type="primary">uppP</name>
    <name evidence="18" type="ORF">JZ786_17385</name>
</gene>
<keyword evidence="11 17" id="KW-0472">Membrane</keyword>
<dbReference type="GO" id="GO:0050380">
    <property type="term" value="F:undecaprenyl-diphosphatase activity"/>
    <property type="evidence" value="ECO:0007669"/>
    <property type="project" value="UniProtKB-UniRule"/>
</dbReference>
<keyword evidence="8 17" id="KW-0133">Cell shape</keyword>
<evidence type="ECO:0000256" key="10">
    <source>
        <dbReference type="ARBA" id="ARBA00022989"/>
    </source>
</evidence>
<dbReference type="EMBL" id="CP071182">
    <property type="protein sequence ID" value="QSO46260.1"/>
    <property type="molecule type" value="Genomic_DNA"/>
</dbReference>
<feature type="transmembrane region" description="Helical" evidence="17">
    <location>
        <begin position="220"/>
        <end position="244"/>
    </location>
</feature>
<feature type="transmembrane region" description="Helical" evidence="17">
    <location>
        <begin position="45"/>
        <end position="65"/>
    </location>
</feature>
<evidence type="ECO:0000313" key="19">
    <source>
        <dbReference type="Proteomes" id="UP000663505"/>
    </source>
</evidence>
<dbReference type="HAMAP" id="MF_01006">
    <property type="entry name" value="Undec_diphosphatase"/>
    <property type="match status" value="1"/>
</dbReference>
<feature type="transmembrane region" description="Helical" evidence="17">
    <location>
        <begin position="256"/>
        <end position="275"/>
    </location>
</feature>
<comment type="similarity">
    <text evidence="2 17">Belongs to the UppP family.</text>
</comment>
<keyword evidence="7 17" id="KW-0378">Hydrolase</keyword>
<organism evidence="18 19">
    <name type="scientific">Alicyclobacillus mengziensis</name>
    <dbReference type="NCBI Taxonomy" id="2931921"/>
    <lineage>
        <taxon>Bacteria</taxon>
        <taxon>Bacillati</taxon>
        <taxon>Bacillota</taxon>
        <taxon>Bacilli</taxon>
        <taxon>Bacillales</taxon>
        <taxon>Alicyclobacillaceae</taxon>
        <taxon>Alicyclobacillus</taxon>
    </lineage>
</organism>
<evidence type="ECO:0000313" key="18">
    <source>
        <dbReference type="EMBL" id="QSO46260.1"/>
    </source>
</evidence>
<keyword evidence="5 17" id="KW-1003">Cell membrane</keyword>
<keyword evidence="12 17" id="KW-0046">Antibiotic resistance</keyword>
<evidence type="ECO:0000256" key="4">
    <source>
        <dbReference type="ARBA" id="ARBA00021581"/>
    </source>
</evidence>
<comment type="subcellular location">
    <subcellularLocation>
        <location evidence="1 17">Cell membrane</location>
        <topology evidence="1 17">Multi-pass membrane protein</topology>
    </subcellularLocation>
</comment>
<dbReference type="GO" id="GO:0046677">
    <property type="term" value="P:response to antibiotic"/>
    <property type="evidence" value="ECO:0007669"/>
    <property type="project" value="UniProtKB-UniRule"/>
</dbReference>
<protein>
    <recommendedName>
        <fullName evidence="4 17">Undecaprenyl-diphosphatase</fullName>
        <ecNumber evidence="3 17">3.6.1.27</ecNumber>
    </recommendedName>
    <alternativeName>
        <fullName evidence="15 17">Bacitracin resistance protein</fullName>
    </alternativeName>
    <alternativeName>
        <fullName evidence="14 17">Undecaprenyl pyrophosphate phosphatase</fullName>
    </alternativeName>
</protein>
<evidence type="ECO:0000256" key="7">
    <source>
        <dbReference type="ARBA" id="ARBA00022801"/>
    </source>
</evidence>
<comment type="catalytic activity">
    <reaction evidence="16 17">
        <text>di-trans,octa-cis-undecaprenyl diphosphate + H2O = di-trans,octa-cis-undecaprenyl phosphate + phosphate + H(+)</text>
        <dbReference type="Rhea" id="RHEA:28094"/>
        <dbReference type="ChEBI" id="CHEBI:15377"/>
        <dbReference type="ChEBI" id="CHEBI:15378"/>
        <dbReference type="ChEBI" id="CHEBI:43474"/>
        <dbReference type="ChEBI" id="CHEBI:58405"/>
        <dbReference type="ChEBI" id="CHEBI:60392"/>
        <dbReference type="EC" id="3.6.1.27"/>
    </reaction>
</comment>
<evidence type="ECO:0000256" key="12">
    <source>
        <dbReference type="ARBA" id="ARBA00023251"/>
    </source>
</evidence>
<evidence type="ECO:0000256" key="5">
    <source>
        <dbReference type="ARBA" id="ARBA00022475"/>
    </source>
</evidence>
<evidence type="ECO:0000256" key="8">
    <source>
        <dbReference type="ARBA" id="ARBA00022960"/>
    </source>
</evidence>
<evidence type="ECO:0000256" key="9">
    <source>
        <dbReference type="ARBA" id="ARBA00022984"/>
    </source>
</evidence>
<keyword evidence="13 17" id="KW-0961">Cell wall biogenesis/degradation</keyword>
<evidence type="ECO:0000256" key="6">
    <source>
        <dbReference type="ARBA" id="ARBA00022692"/>
    </source>
</evidence>
<comment type="function">
    <text evidence="17">Catalyzes the dephosphorylation of undecaprenyl diphosphate (UPP). Confers resistance to bacitracin.</text>
</comment>
<feature type="transmembrane region" description="Helical" evidence="17">
    <location>
        <begin position="7"/>
        <end position="33"/>
    </location>
</feature>
<dbReference type="GO" id="GO:0008360">
    <property type="term" value="P:regulation of cell shape"/>
    <property type="evidence" value="ECO:0007669"/>
    <property type="project" value="UniProtKB-KW"/>
</dbReference>
<comment type="miscellaneous">
    <text evidence="17">Bacitracin is thought to be involved in the inhibition of peptidoglycan synthesis by sequestering undecaprenyl diphosphate, thereby reducing the pool of lipid carrier available.</text>
</comment>
<keyword evidence="19" id="KW-1185">Reference proteome</keyword>
<dbReference type="PANTHER" id="PTHR30622:SF4">
    <property type="entry name" value="UNDECAPRENYL-DIPHOSPHATASE"/>
    <property type="match status" value="1"/>
</dbReference>